<comment type="caution">
    <text evidence="13">The sequence shown here is derived from an EMBL/GenBank/DDBJ whole genome shotgun (WGS) entry which is preliminary data.</text>
</comment>
<dbReference type="Proteomes" id="UP000809829">
    <property type="component" value="Unassembled WGS sequence"/>
</dbReference>
<evidence type="ECO:0000256" key="8">
    <source>
        <dbReference type="ARBA" id="ARBA00039074"/>
    </source>
</evidence>
<protein>
    <recommendedName>
        <fullName evidence="9">Lipid II:glycine glycyltransferase</fullName>
        <ecNumber evidence="8">2.3.2.16</ecNumber>
    </recommendedName>
    <alternativeName>
        <fullName evidence="10">Factor essential for expression of methicillin resistance X</fullName>
    </alternativeName>
</protein>
<evidence type="ECO:0000313" key="13">
    <source>
        <dbReference type="EMBL" id="MBM7702308.1"/>
    </source>
</evidence>
<evidence type="ECO:0000256" key="6">
    <source>
        <dbReference type="ARBA" id="ARBA00023315"/>
    </source>
</evidence>
<sequence length="370" mass="43725">MLSVKGINEQRKPEFQMSVIHFEEIEKWDKIAKSFSNFDVYYLSDYVKAFKSHGDGEPALFYYEDQNIRAMNVVMKRDISLDKRFTGKIPPNTYFDISTPYGYGGFLIEGRITEDSLRNLNNKYIYLCEKQGIVCEFVRFHPVLNNVEDLKGIYDISTRGKTITVNLYSRDRVWDNFTSKNRNMIRKAKKSGVEIYWGRDPKLFDQFITLYNATMDKDNAKDYYYFKKDFYDSILNDLKYNSIIFYGIYEGKIISMSMILYSNEQLHYHLSASDREYQYLAPTNLLLFEVACWGCMNGFKTFHLGGGLGSKEDSLFNFKKVFNKNSDSHFSMGRKIFNQEKYDELIKIRNSNKLYTLENDFFPKYRATVR</sequence>
<dbReference type="SUPFAM" id="SSF55729">
    <property type="entry name" value="Acyl-CoA N-acyltransferases (Nat)"/>
    <property type="match status" value="1"/>
</dbReference>
<evidence type="ECO:0000256" key="2">
    <source>
        <dbReference type="ARBA" id="ARBA00009943"/>
    </source>
</evidence>
<dbReference type="RefSeq" id="WP_205185111.1">
    <property type="nucleotide sequence ID" value="NZ_JAFBFC010000002.1"/>
</dbReference>
<keyword evidence="14" id="KW-1185">Reference proteome</keyword>
<keyword evidence="4" id="KW-0133">Cell shape</keyword>
<dbReference type="PANTHER" id="PTHR36174">
    <property type="entry name" value="LIPID II:GLYCINE GLYCYLTRANSFERASE"/>
    <property type="match status" value="1"/>
</dbReference>
<evidence type="ECO:0000256" key="1">
    <source>
        <dbReference type="ARBA" id="ARBA00004496"/>
    </source>
</evidence>
<feature type="domain" description="BioF2-like acetyltransferase" evidence="12">
    <location>
        <begin position="182"/>
        <end position="307"/>
    </location>
</feature>
<dbReference type="InterPro" id="IPR016181">
    <property type="entry name" value="Acyl_CoA_acyltransferase"/>
</dbReference>
<evidence type="ECO:0000313" key="14">
    <source>
        <dbReference type="Proteomes" id="UP000809829"/>
    </source>
</evidence>
<dbReference type="PROSITE" id="PS51191">
    <property type="entry name" value="FEMABX"/>
    <property type="match status" value="1"/>
</dbReference>
<accession>A0ABS2QSQ9</accession>
<evidence type="ECO:0000256" key="5">
    <source>
        <dbReference type="ARBA" id="ARBA00022984"/>
    </source>
</evidence>
<keyword evidence="7" id="KW-0961">Cell wall biogenesis/degradation</keyword>
<proteinExistence type="inferred from homology"/>
<dbReference type="InterPro" id="IPR038740">
    <property type="entry name" value="BioF2-like_GNAT_dom"/>
</dbReference>
<gene>
    <name evidence="13" type="ORF">JOC83_001142</name>
</gene>
<evidence type="ECO:0000256" key="7">
    <source>
        <dbReference type="ARBA" id="ARBA00023316"/>
    </source>
</evidence>
<organism evidence="13 14">
    <name type="scientific">Priestia iocasae</name>
    <dbReference type="NCBI Taxonomy" id="2291674"/>
    <lineage>
        <taxon>Bacteria</taxon>
        <taxon>Bacillati</taxon>
        <taxon>Bacillota</taxon>
        <taxon>Bacilli</taxon>
        <taxon>Bacillales</taxon>
        <taxon>Bacillaceae</taxon>
        <taxon>Priestia</taxon>
    </lineage>
</organism>
<dbReference type="InterPro" id="IPR050644">
    <property type="entry name" value="PG_Glycine_Bridge_Synth"/>
</dbReference>
<evidence type="ECO:0000256" key="10">
    <source>
        <dbReference type="ARBA" id="ARBA00042933"/>
    </source>
</evidence>
<comment type="similarity">
    <text evidence="2">Belongs to the FemABX family.</text>
</comment>
<evidence type="ECO:0000259" key="12">
    <source>
        <dbReference type="Pfam" id="PF13480"/>
    </source>
</evidence>
<dbReference type="PANTHER" id="PTHR36174:SF1">
    <property type="entry name" value="LIPID II:GLYCINE GLYCYLTRANSFERASE"/>
    <property type="match status" value="1"/>
</dbReference>
<evidence type="ECO:0000256" key="4">
    <source>
        <dbReference type="ARBA" id="ARBA00022960"/>
    </source>
</evidence>
<reference evidence="13 14" key="1">
    <citation type="submission" date="2021-01" db="EMBL/GenBank/DDBJ databases">
        <title>Genomic Encyclopedia of Type Strains, Phase IV (KMG-IV): sequencing the most valuable type-strain genomes for metagenomic binning, comparative biology and taxonomic classification.</title>
        <authorList>
            <person name="Goeker M."/>
        </authorList>
    </citation>
    <scope>NUCLEOTIDE SEQUENCE [LARGE SCALE GENOMIC DNA]</scope>
    <source>
        <strain evidence="13 14">DSM 104297</strain>
    </source>
</reference>
<evidence type="ECO:0000256" key="9">
    <source>
        <dbReference type="ARBA" id="ARBA00040679"/>
    </source>
</evidence>
<keyword evidence="6" id="KW-0012">Acyltransferase</keyword>
<name>A0ABS2QSQ9_9BACI</name>
<evidence type="ECO:0000256" key="11">
    <source>
        <dbReference type="ARBA" id="ARBA00048654"/>
    </source>
</evidence>
<dbReference type="Pfam" id="PF13480">
    <property type="entry name" value="Acetyltransf_6"/>
    <property type="match status" value="1"/>
</dbReference>
<keyword evidence="5" id="KW-0573">Peptidoglycan synthesis</keyword>
<evidence type="ECO:0000256" key="3">
    <source>
        <dbReference type="ARBA" id="ARBA00022679"/>
    </source>
</evidence>
<comment type="subcellular location">
    <subcellularLocation>
        <location evidence="1">Cytoplasm</location>
    </subcellularLocation>
</comment>
<dbReference type="EMBL" id="JAFBFC010000002">
    <property type="protein sequence ID" value="MBM7702308.1"/>
    <property type="molecule type" value="Genomic_DNA"/>
</dbReference>
<comment type="catalytic activity">
    <reaction evidence="11">
        <text>beta-D-GlcNAc-(1-&gt;4)-Mur2Ac(oyl-L-Ala-D-isoglutaminyl-L-Lys-D-Ala-D-Ala)-di-trans,octa-cis-undecaprenyl diphosphate + glycyl-tRNA(Gly) = beta-D-GlcNAc-(1-&gt;4)-Mur2Ac(oyl-L-Ala-D-isoglutaminyl-L-Lys-(N(6)-Gly)-D-Ala-D-Ala)-di-trans,octa-cis-undecaprenyl diphosphate + tRNA(Gly) + H(+)</text>
        <dbReference type="Rhea" id="RHEA:30435"/>
        <dbReference type="Rhea" id="RHEA-COMP:9664"/>
        <dbReference type="Rhea" id="RHEA-COMP:9683"/>
        <dbReference type="ChEBI" id="CHEBI:15378"/>
        <dbReference type="ChEBI" id="CHEBI:62233"/>
        <dbReference type="ChEBI" id="CHEBI:62234"/>
        <dbReference type="ChEBI" id="CHEBI:78442"/>
        <dbReference type="ChEBI" id="CHEBI:78522"/>
        <dbReference type="EC" id="2.3.2.16"/>
    </reaction>
</comment>
<dbReference type="EC" id="2.3.2.16" evidence="8"/>
<keyword evidence="3" id="KW-0808">Transferase</keyword>
<dbReference type="InterPro" id="IPR003447">
    <property type="entry name" value="FEMABX"/>
</dbReference>
<dbReference type="Gene3D" id="3.40.630.30">
    <property type="match status" value="1"/>
</dbReference>